<comment type="caution">
    <text evidence="1">The sequence shown here is derived from an EMBL/GenBank/DDBJ whole genome shotgun (WGS) entry which is preliminary data.</text>
</comment>
<evidence type="ECO:0000313" key="1">
    <source>
        <dbReference type="EMBL" id="CAE7561892.1"/>
    </source>
</evidence>
<dbReference type="Proteomes" id="UP000649617">
    <property type="component" value="Unassembled WGS sequence"/>
</dbReference>
<proteinExistence type="predicted"/>
<sequence>MFIDRLEFQLCSGTRQVYGKSAGGVDFETFRLDVDEAIVEVTHVETHNYLAQKFIFKTDKGSIFEISGWGGPGKEPRQHKIVAPQDQQICGLVFQEEKTLQGIYVQSRFRRGSRQYPRKVMRDLAEGHEAAKSK</sequence>
<dbReference type="AlphaFoldDB" id="A0A812UD26"/>
<dbReference type="SUPFAM" id="SSF51101">
    <property type="entry name" value="Mannose-binding lectins"/>
    <property type="match status" value="1"/>
</dbReference>
<reference evidence="1" key="1">
    <citation type="submission" date="2021-02" db="EMBL/GenBank/DDBJ databases">
        <authorList>
            <person name="Dougan E. K."/>
            <person name="Rhodes N."/>
            <person name="Thang M."/>
            <person name="Chan C."/>
        </authorList>
    </citation>
    <scope>NUCLEOTIDE SEQUENCE</scope>
</reference>
<gene>
    <name evidence="1" type="ORF">SPIL2461_LOCUS15032</name>
</gene>
<organism evidence="1 2">
    <name type="scientific">Symbiodinium pilosum</name>
    <name type="common">Dinoflagellate</name>
    <dbReference type="NCBI Taxonomy" id="2952"/>
    <lineage>
        <taxon>Eukaryota</taxon>
        <taxon>Sar</taxon>
        <taxon>Alveolata</taxon>
        <taxon>Dinophyceae</taxon>
        <taxon>Suessiales</taxon>
        <taxon>Symbiodiniaceae</taxon>
        <taxon>Symbiodinium</taxon>
    </lineage>
</organism>
<name>A0A812UD26_SYMPI</name>
<dbReference type="InterPro" id="IPR036404">
    <property type="entry name" value="Jacalin-like_lectin_dom_sf"/>
</dbReference>
<dbReference type="OrthoDB" id="414378at2759"/>
<dbReference type="EMBL" id="CAJNIZ010035792">
    <property type="protein sequence ID" value="CAE7561892.1"/>
    <property type="molecule type" value="Genomic_DNA"/>
</dbReference>
<evidence type="ECO:0000313" key="2">
    <source>
        <dbReference type="Proteomes" id="UP000649617"/>
    </source>
</evidence>
<protein>
    <recommendedName>
        <fullName evidence="3">Jacalin-type lectin domain-containing protein</fullName>
    </recommendedName>
</protein>
<evidence type="ECO:0008006" key="3">
    <source>
        <dbReference type="Google" id="ProtNLM"/>
    </source>
</evidence>
<accession>A0A812UD26</accession>
<keyword evidence="2" id="KW-1185">Reference proteome</keyword>